<protein>
    <submittedName>
        <fullName evidence="10">ABC transporter permease</fullName>
    </submittedName>
</protein>
<dbReference type="OrthoDB" id="9815533at2"/>
<comment type="subcellular location">
    <subcellularLocation>
        <location evidence="1">Cell inner membrane</location>
        <topology evidence="1">Multi-pass membrane protein</topology>
    </subcellularLocation>
    <subcellularLocation>
        <location evidence="8">Cell membrane</location>
        <topology evidence="8">Multi-pass membrane protein</topology>
    </subcellularLocation>
</comment>
<keyword evidence="5 8" id="KW-0812">Transmembrane</keyword>
<gene>
    <name evidence="10" type="ORF">ELY37_16895</name>
</gene>
<keyword evidence="3" id="KW-1003">Cell membrane</keyword>
<feature type="transmembrane region" description="Helical" evidence="8">
    <location>
        <begin position="148"/>
        <end position="165"/>
    </location>
</feature>
<name>A0A3S0WL25_9GAMM</name>
<dbReference type="SUPFAM" id="SSF161098">
    <property type="entry name" value="MetI-like"/>
    <property type="match status" value="1"/>
</dbReference>
<evidence type="ECO:0000313" key="10">
    <source>
        <dbReference type="EMBL" id="RUR43392.1"/>
    </source>
</evidence>
<evidence type="ECO:0000313" key="11">
    <source>
        <dbReference type="Proteomes" id="UP000286912"/>
    </source>
</evidence>
<dbReference type="InterPro" id="IPR035906">
    <property type="entry name" value="MetI-like_sf"/>
</dbReference>
<dbReference type="PANTHER" id="PTHR43357">
    <property type="entry name" value="INNER MEMBRANE ABC TRANSPORTER PERMEASE PROTEIN YDCV"/>
    <property type="match status" value="1"/>
</dbReference>
<dbReference type="AlphaFoldDB" id="A0A3S0WL25"/>
<organism evidence="10 11">
    <name type="scientific">Vreelandella populi</name>
    <dbReference type="NCBI Taxonomy" id="2498858"/>
    <lineage>
        <taxon>Bacteria</taxon>
        <taxon>Pseudomonadati</taxon>
        <taxon>Pseudomonadota</taxon>
        <taxon>Gammaproteobacteria</taxon>
        <taxon>Oceanospirillales</taxon>
        <taxon>Halomonadaceae</taxon>
        <taxon>Vreelandella</taxon>
    </lineage>
</organism>
<evidence type="ECO:0000256" key="2">
    <source>
        <dbReference type="ARBA" id="ARBA00022448"/>
    </source>
</evidence>
<evidence type="ECO:0000256" key="3">
    <source>
        <dbReference type="ARBA" id="ARBA00022475"/>
    </source>
</evidence>
<dbReference type="Gene3D" id="1.10.3720.10">
    <property type="entry name" value="MetI-like"/>
    <property type="match status" value="1"/>
</dbReference>
<comment type="similarity">
    <text evidence="8">Belongs to the binding-protein-dependent transport system permease family.</text>
</comment>
<proteinExistence type="inferred from homology"/>
<dbReference type="Pfam" id="PF00528">
    <property type="entry name" value="BPD_transp_1"/>
    <property type="match status" value="1"/>
</dbReference>
<sequence>MSNRHSLKHLPSYKSLADVSYTACIYTVAGVALLILLGPVVIMLITSLTDGQSLRFPPTGLSLRWYQELFSARSAPIHQAAGNSLLVALMSSLVAAVLGCMASLVIARSRRRGARVVDALFMSPLILPGIAFGLAALVYFTLIGLRPSLILITIGHIVMVTPFVLRTTGASLAQLDGTLLECSASLGATRWYSFRRITLPIIFPGLVAGSFMAFMASIDNVPVSLFLSSPRSEMLPIRLWGMMESTLDVRIAAVSGIFIVSVLVLMLAMERLVGLSRRLND</sequence>
<keyword evidence="7 8" id="KW-0472">Membrane</keyword>
<keyword evidence="11" id="KW-1185">Reference proteome</keyword>
<keyword evidence="4" id="KW-0997">Cell inner membrane</keyword>
<evidence type="ECO:0000256" key="1">
    <source>
        <dbReference type="ARBA" id="ARBA00004429"/>
    </source>
</evidence>
<dbReference type="EMBL" id="RZHD01000010">
    <property type="protein sequence ID" value="RUR43392.1"/>
    <property type="molecule type" value="Genomic_DNA"/>
</dbReference>
<dbReference type="PROSITE" id="PS50928">
    <property type="entry name" value="ABC_TM1"/>
    <property type="match status" value="1"/>
</dbReference>
<dbReference type="GO" id="GO:0055085">
    <property type="term" value="P:transmembrane transport"/>
    <property type="evidence" value="ECO:0007669"/>
    <property type="project" value="InterPro"/>
</dbReference>
<keyword evidence="6 8" id="KW-1133">Transmembrane helix</keyword>
<dbReference type="Proteomes" id="UP000286912">
    <property type="component" value="Unassembled WGS sequence"/>
</dbReference>
<dbReference type="CDD" id="cd06261">
    <property type="entry name" value="TM_PBP2"/>
    <property type="match status" value="1"/>
</dbReference>
<dbReference type="GO" id="GO:0005886">
    <property type="term" value="C:plasma membrane"/>
    <property type="evidence" value="ECO:0007669"/>
    <property type="project" value="UniProtKB-SubCell"/>
</dbReference>
<keyword evidence="2 8" id="KW-0813">Transport</keyword>
<feature type="transmembrane region" description="Helical" evidence="8">
    <location>
        <begin position="197"/>
        <end position="218"/>
    </location>
</feature>
<feature type="transmembrane region" description="Helical" evidence="8">
    <location>
        <begin position="119"/>
        <end position="142"/>
    </location>
</feature>
<evidence type="ECO:0000256" key="5">
    <source>
        <dbReference type="ARBA" id="ARBA00022692"/>
    </source>
</evidence>
<feature type="transmembrane region" description="Helical" evidence="8">
    <location>
        <begin position="249"/>
        <end position="269"/>
    </location>
</feature>
<evidence type="ECO:0000256" key="6">
    <source>
        <dbReference type="ARBA" id="ARBA00022989"/>
    </source>
</evidence>
<feature type="transmembrane region" description="Helical" evidence="8">
    <location>
        <begin position="85"/>
        <end position="107"/>
    </location>
</feature>
<feature type="transmembrane region" description="Helical" evidence="8">
    <location>
        <begin position="21"/>
        <end position="45"/>
    </location>
</feature>
<evidence type="ECO:0000256" key="4">
    <source>
        <dbReference type="ARBA" id="ARBA00022519"/>
    </source>
</evidence>
<comment type="caution">
    <text evidence="10">The sequence shown here is derived from an EMBL/GenBank/DDBJ whole genome shotgun (WGS) entry which is preliminary data.</text>
</comment>
<evidence type="ECO:0000256" key="8">
    <source>
        <dbReference type="RuleBase" id="RU363032"/>
    </source>
</evidence>
<dbReference type="InterPro" id="IPR000515">
    <property type="entry name" value="MetI-like"/>
</dbReference>
<evidence type="ECO:0000259" key="9">
    <source>
        <dbReference type="PROSITE" id="PS50928"/>
    </source>
</evidence>
<accession>A0A3S0WL25</accession>
<reference evidence="10 11" key="1">
    <citation type="submission" date="2018-12" db="EMBL/GenBank/DDBJ databases">
        <title>three novel Halomonas strain isolated from plants.</title>
        <authorList>
            <person name="Sun C."/>
        </authorList>
    </citation>
    <scope>NUCLEOTIDE SEQUENCE [LARGE SCALE GENOMIC DNA]</scope>
    <source>
        <strain evidence="10 11">RC</strain>
    </source>
</reference>
<feature type="domain" description="ABC transmembrane type-1" evidence="9">
    <location>
        <begin position="81"/>
        <end position="269"/>
    </location>
</feature>
<dbReference type="PANTHER" id="PTHR43357:SF4">
    <property type="entry name" value="INNER MEMBRANE ABC TRANSPORTER PERMEASE PROTEIN YDCV"/>
    <property type="match status" value="1"/>
</dbReference>
<dbReference type="RefSeq" id="WP_126981974.1">
    <property type="nucleotide sequence ID" value="NZ_RZHD01000010.1"/>
</dbReference>
<evidence type="ECO:0000256" key="7">
    <source>
        <dbReference type="ARBA" id="ARBA00023136"/>
    </source>
</evidence>